<protein>
    <submittedName>
        <fullName evidence="8">Cytochrome P450</fullName>
    </submittedName>
</protein>
<dbReference type="InterPro" id="IPR036396">
    <property type="entry name" value="Cyt_P450_sf"/>
</dbReference>
<accession>A0ABX8CVE2</accession>
<keyword evidence="9" id="KW-1185">Reference proteome</keyword>
<dbReference type="InterPro" id="IPR017972">
    <property type="entry name" value="Cyt_P450_CS"/>
</dbReference>
<dbReference type="Gene3D" id="1.10.630.10">
    <property type="entry name" value="Cytochrome P450"/>
    <property type="match status" value="1"/>
</dbReference>
<dbReference type="InterPro" id="IPR002397">
    <property type="entry name" value="Cyt_P450_B"/>
</dbReference>
<dbReference type="PANTHER" id="PTHR46696">
    <property type="entry name" value="P450, PUTATIVE (EUROFUNG)-RELATED"/>
    <property type="match status" value="1"/>
</dbReference>
<dbReference type="PRINTS" id="PR00385">
    <property type="entry name" value="P450"/>
</dbReference>
<dbReference type="Pfam" id="PF00067">
    <property type="entry name" value="p450"/>
    <property type="match status" value="1"/>
</dbReference>
<keyword evidence="4 7" id="KW-0560">Oxidoreductase</keyword>
<sequence>MQDACPIALDPESWDIQATIARARAQGPVTQVTLPGGLSAWYVTDAAMLKEILSGSEVSKDPRQHWPAFRNGEIGKDFPLLHWVDTPSMFTTYGPDHHRLRKPMAAAFTAKRTAALEPRIQAIAHELVTNLDLMAVGDPVDIREHFAYPLPLRVINELMGVPETLATPLRKCVDGIFDITASEQAATANYEEMIGLLQDLVGYRWNDRGDDMTSTLITNYVDNPEEDFTVEELVGTLYLTINAGHETSVNLIDQATFLLLTNPDHRNDVLDGSLSWDAVIEETLRYKSPAVHVPLRYAVHDFALGGVAIKQGELILVSYAGAGRDPKVHGESANRFDPTRSNKDHLAFGWGAHRCVGAPLARMEARVALPALFERFPRMKLAVSPDELGIANGFIAQGHNRLPVLLR</sequence>
<gene>
    <name evidence="8" type="ORF">KHQ06_14085</name>
</gene>
<evidence type="ECO:0000256" key="3">
    <source>
        <dbReference type="ARBA" id="ARBA00022723"/>
    </source>
</evidence>
<evidence type="ECO:0000256" key="7">
    <source>
        <dbReference type="RuleBase" id="RU000461"/>
    </source>
</evidence>
<keyword evidence="5 7" id="KW-0408">Iron</keyword>
<dbReference type="CDD" id="cd11029">
    <property type="entry name" value="CYP107-like"/>
    <property type="match status" value="1"/>
</dbReference>
<evidence type="ECO:0000313" key="9">
    <source>
        <dbReference type="Proteomes" id="UP000683310"/>
    </source>
</evidence>
<dbReference type="PROSITE" id="PS00086">
    <property type="entry name" value="CYTOCHROME_P450"/>
    <property type="match status" value="1"/>
</dbReference>
<name>A0ABX8CVE2_9NOCA</name>
<dbReference type="InterPro" id="IPR001128">
    <property type="entry name" value="Cyt_P450"/>
</dbReference>
<evidence type="ECO:0000256" key="2">
    <source>
        <dbReference type="ARBA" id="ARBA00022617"/>
    </source>
</evidence>
<reference evidence="8 9" key="1">
    <citation type="submission" date="2021-04" db="EMBL/GenBank/DDBJ databases">
        <title>Nocardia tengchongensis.</title>
        <authorList>
            <person name="Zhuang k."/>
            <person name="Ran Y."/>
            <person name="Li W."/>
        </authorList>
    </citation>
    <scope>NUCLEOTIDE SEQUENCE [LARGE SCALE GENOMIC DNA]</scope>
    <source>
        <strain evidence="8 9">CFH S0057</strain>
    </source>
</reference>
<evidence type="ECO:0000256" key="4">
    <source>
        <dbReference type="ARBA" id="ARBA00023002"/>
    </source>
</evidence>
<evidence type="ECO:0000256" key="1">
    <source>
        <dbReference type="ARBA" id="ARBA00010617"/>
    </source>
</evidence>
<dbReference type="PRINTS" id="PR00359">
    <property type="entry name" value="BP450"/>
</dbReference>
<organism evidence="8 9">
    <name type="scientific">Nocardia tengchongensis</name>
    <dbReference type="NCBI Taxonomy" id="2055889"/>
    <lineage>
        <taxon>Bacteria</taxon>
        <taxon>Bacillati</taxon>
        <taxon>Actinomycetota</taxon>
        <taxon>Actinomycetes</taxon>
        <taxon>Mycobacteriales</taxon>
        <taxon>Nocardiaceae</taxon>
        <taxon>Nocardia</taxon>
    </lineage>
</organism>
<keyword evidence="3 7" id="KW-0479">Metal-binding</keyword>
<keyword evidence="6 7" id="KW-0503">Monooxygenase</keyword>
<evidence type="ECO:0000256" key="5">
    <source>
        <dbReference type="ARBA" id="ARBA00023004"/>
    </source>
</evidence>
<dbReference type="PANTHER" id="PTHR46696:SF1">
    <property type="entry name" value="CYTOCHROME P450 YJIB-RELATED"/>
    <property type="match status" value="1"/>
</dbReference>
<comment type="similarity">
    <text evidence="1 7">Belongs to the cytochrome P450 family.</text>
</comment>
<keyword evidence="2 7" id="KW-0349">Heme</keyword>
<evidence type="ECO:0000256" key="6">
    <source>
        <dbReference type="ARBA" id="ARBA00023033"/>
    </source>
</evidence>
<dbReference type="SUPFAM" id="SSF48264">
    <property type="entry name" value="Cytochrome P450"/>
    <property type="match status" value="1"/>
</dbReference>
<dbReference type="Proteomes" id="UP000683310">
    <property type="component" value="Chromosome"/>
</dbReference>
<dbReference type="EMBL" id="CP074371">
    <property type="protein sequence ID" value="QVI23837.1"/>
    <property type="molecule type" value="Genomic_DNA"/>
</dbReference>
<proteinExistence type="inferred from homology"/>
<evidence type="ECO:0000313" key="8">
    <source>
        <dbReference type="EMBL" id="QVI23837.1"/>
    </source>
</evidence>